<feature type="compositionally biased region" description="Basic and acidic residues" evidence="1">
    <location>
        <begin position="144"/>
        <end position="162"/>
    </location>
</feature>
<feature type="compositionally biased region" description="Basic and acidic residues" evidence="1">
    <location>
        <begin position="187"/>
        <end position="211"/>
    </location>
</feature>
<proteinExistence type="predicted"/>
<sequence length="273" mass="29197">MHFGGSRHFPLFDPIPARQGCCLIETDRSARSGWKVAPSRALGPGITERASEGSGKARKACFRRKFDSSLRQRVPFLGITRPAADLDDRVVRPNFDAVVGIVRKAASWNRLVELYKRLPIDEFGDTRRTAAASPKTDGAPAGGGREEEDTRHDGAVSQDRRSSPGGLAEGEKTPSADAAAAGARVGRASEHYDGRLDDNPRDARALGERRPRGTGSSGDAGDRVVRPSEPGSLGRALHVSSSIPPGDGAARPRARYAVPRAVPDRLVPRAARL</sequence>
<feature type="region of interest" description="Disordered" evidence="1">
    <location>
        <begin position="126"/>
        <end position="256"/>
    </location>
</feature>
<dbReference type="EMBL" id="AGNL01018228">
    <property type="protein sequence ID" value="EJK63474.1"/>
    <property type="molecule type" value="Genomic_DNA"/>
</dbReference>
<evidence type="ECO:0000256" key="1">
    <source>
        <dbReference type="SAM" id="MobiDB-lite"/>
    </source>
</evidence>
<reference evidence="2 3" key="1">
    <citation type="journal article" date="2012" name="Genome Biol.">
        <title>Genome and low-iron response of an oceanic diatom adapted to chronic iron limitation.</title>
        <authorList>
            <person name="Lommer M."/>
            <person name="Specht M."/>
            <person name="Roy A.S."/>
            <person name="Kraemer L."/>
            <person name="Andreson R."/>
            <person name="Gutowska M.A."/>
            <person name="Wolf J."/>
            <person name="Bergner S.V."/>
            <person name="Schilhabel M.B."/>
            <person name="Klostermeier U.C."/>
            <person name="Beiko R.G."/>
            <person name="Rosenstiel P."/>
            <person name="Hippler M."/>
            <person name="Laroche J."/>
        </authorList>
    </citation>
    <scope>NUCLEOTIDE SEQUENCE [LARGE SCALE GENOMIC DNA]</scope>
    <source>
        <strain evidence="2 3">CCMP1005</strain>
    </source>
</reference>
<organism evidence="2 3">
    <name type="scientific">Thalassiosira oceanica</name>
    <name type="common">Marine diatom</name>
    <dbReference type="NCBI Taxonomy" id="159749"/>
    <lineage>
        <taxon>Eukaryota</taxon>
        <taxon>Sar</taxon>
        <taxon>Stramenopiles</taxon>
        <taxon>Ochrophyta</taxon>
        <taxon>Bacillariophyta</taxon>
        <taxon>Coscinodiscophyceae</taxon>
        <taxon>Thalassiosirophycidae</taxon>
        <taxon>Thalassiosirales</taxon>
        <taxon>Thalassiosiraceae</taxon>
        <taxon>Thalassiosira</taxon>
    </lineage>
</organism>
<gene>
    <name evidence="2" type="ORF">THAOC_15861</name>
</gene>
<feature type="compositionally biased region" description="Low complexity" evidence="1">
    <location>
        <begin position="176"/>
        <end position="186"/>
    </location>
</feature>
<protein>
    <submittedName>
        <fullName evidence="2">Uncharacterized protein</fullName>
    </submittedName>
</protein>
<dbReference type="AlphaFoldDB" id="K0SEQ0"/>
<accession>K0SEQ0</accession>
<dbReference type="Proteomes" id="UP000266841">
    <property type="component" value="Unassembled WGS sequence"/>
</dbReference>
<name>K0SEQ0_THAOC</name>
<feature type="non-terminal residue" evidence="2">
    <location>
        <position position="273"/>
    </location>
</feature>
<evidence type="ECO:0000313" key="3">
    <source>
        <dbReference type="Proteomes" id="UP000266841"/>
    </source>
</evidence>
<comment type="caution">
    <text evidence="2">The sequence shown here is derived from an EMBL/GenBank/DDBJ whole genome shotgun (WGS) entry which is preliminary data.</text>
</comment>
<evidence type="ECO:0000313" key="2">
    <source>
        <dbReference type="EMBL" id="EJK63474.1"/>
    </source>
</evidence>
<keyword evidence="3" id="KW-1185">Reference proteome</keyword>